<evidence type="ECO:0000259" key="3">
    <source>
        <dbReference type="PROSITE" id="PS51186"/>
    </source>
</evidence>
<evidence type="ECO:0000313" key="4">
    <source>
        <dbReference type="EMBL" id="MXU64729.1"/>
    </source>
</evidence>
<dbReference type="EMBL" id="WUWG01000001">
    <property type="protein sequence ID" value="MXU64729.1"/>
    <property type="molecule type" value="Genomic_DNA"/>
</dbReference>
<keyword evidence="2" id="KW-0046">Antibiotic resistance</keyword>
<dbReference type="Proteomes" id="UP000436016">
    <property type="component" value="Unassembled WGS sequence"/>
</dbReference>
<dbReference type="SMART" id="SM01006">
    <property type="entry name" value="AlcB"/>
    <property type="match status" value="1"/>
</dbReference>
<dbReference type="GO" id="GO:0019290">
    <property type="term" value="P:siderophore biosynthetic process"/>
    <property type="evidence" value="ECO:0007669"/>
    <property type="project" value="InterPro"/>
</dbReference>
<reference evidence="4 5" key="1">
    <citation type="submission" date="2019-12" db="EMBL/GenBank/DDBJ databases">
        <title>Strain KN286 was isolated from seawater, which was collected from Caroline Seamount in the tropical western Pacific.</title>
        <authorList>
            <person name="Wang Q."/>
        </authorList>
    </citation>
    <scope>NUCLEOTIDE SEQUENCE [LARGE SCALE GENOMIC DNA]</scope>
    <source>
        <strain evidence="4 5">KN286</strain>
    </source>
</reference>
<keyword evidence="4" id="KW-0808">Transferase</keyword>
<name>A0A6B0TPX9_9RHOB</name>
<dbReference type="SUPFAM" id="SSF55729">
    <property type="entry name" value="Acyl-CoA N-acyltransferases (Nat)"/>
    <property type="match status" value="1"/>
</dbReference>
<accession>A0A6B0TPX9</accession>
<gene>
    <name evidence="4" type="ORF">GSH16_04675</name>
</gene>
<comment type="pathway">
    <text evidence="1">Siderophore biosynthesis.</text>
</comment>
<dbReference type="Gene3D" id="3.40.630.30">
    <property type="match status" value="1"/>
</dbReference>
<keyword evidence="5" id="KW-1185">Reference proteome</keyword>
<feature type="domain" description="N-acetyltransferase" evidence="3">
    <location>
        <begin position="5"/>
        <end position="166"/>
    </location>
</feature>
<dbReference type="PANTHER" id="PTHR31438">
    <property type="entry name" value="LYSINE N-ACYLTRANSFERASE C17G9.06C-RELATED"/>
    <property type="match status" value="1"/>
</dbReference>
<dbReference type="InterPro" id="IPR016181">
    <property type="entry name" value="Acyl_CoA_acyltransferase"/>
</dbReference>
<evidence type="ECO:0000256" key="2">
    <source>
        <dbReference type="ARBA" id="ARBA00023251"/>
    </source>
</evidence>
<dbReference type="GO" id="GO:0046677">
    <property type="term" value="P:response to antibiotic"/>
    <property type="evidence" value="ECO:0007669"/>
    <property type="project" value="UniProtKB-KW"/>
</dbReference>
<dbReference type="PANTHER" id="PTHR31438:SF1">
    <property type="entry name" value="LYSINE N-ACYLTRANSFERASE C17G9.06C-RELATED"/>
    <property type="match status" value="1"/>
</dbReference>
<dbReference type="AlphaFoldDB" id="A0A6B0TPX9"/>
<dbReference type="InterPro" id="IPR000182">
    <property type="entry name" value="GNAT_dom"/>
</dbReference>
<comment type="caution">
    <text evidence="4">The sequence shown here is derived from an EMBL/GenBank/DDBJ whole genome shotgun (WGS) entry which is preliminary data.</text>
</comment>
<dbReference type="PROSITE" id="PS51186">
    <property type="entry name" value="GNAT"/>
    <property type="match status" value="1"/>
</dbReference>
<dbReference type="RefSeq" id="WP_160852377.1">
    <property type="nucleotide sequence ID" value="NZ_WUWG01000001.1"/>
</dbReference>
<dbReference type="GO" id="GO:0016410">
    <property type="term" value="F:N-acyltransferase activity"/>
    <property type="evidence" value="ECO:0007669"/>
    <property type="project" value="TreeGrafter"/>
</dbReference>
<dbReference type="Pfam" id="PF13523">
    <property type="entry name" value="Acetyltransf_8"/>
    <property type="match status" value="1"/>
</dbReference>
<evidence type="ECO:0000313" key="5">
    <source>
        <dbReference type="Proteomes" id="UP000436016"/>
    </source>
</evidence>
<protein>
    <submittedName>
        <fullName evidence="4">GNAT family N-acetyltransferase</fullName>
    </submittedName>
</protein>
<sequence>MADRISFKPVHRDDFPRLRDWLSLPHVRRWWGDPEREISLIEGDLGNPDCNGYLVYEDDQPVGYVQAWRVGAYADAPEEPWLATLDPDLVGIDIFLGPVSALGRGLGPEVLSAFVAKLVDAGADRLIIDPDLANGQAVRAYEKAGFRRFALVGEAEDTLLMELNKETDRQND</sequence>
<proteinExistence type="predicted"/>
<organism evidence="4 5">
    <name type="scientific">Oceanomicrobium pacificus</name>
    <dbReference type="NCBI Taxonomy" id="2692916"/>
    <lineage>
        <taxon>Bacteria</taxon>
        <taxon>Pseudomonadati</taxon>
        <taxon>Pseudomonadota</taxon>
        <taxon>Alphaproteobacteria</taxon>
        <taxon>Rhodobacterales</taxon>
        <taxon>Paracoccaceae</taxon>
        <taxon>Oceanomicrobium</taxon>
    </lineage>
</organism>
<evidence type="ECO:0000256" key="1">
    <source>
        <dbReference type="ARBA" id="ARBA00004924"/>
    </source>
</evidence>
<dbReference type="InterPro" id="IPR019432">
    <property type="entry name" value="Acyltransferase_MbtK/IucB-like"/>
</dbReference>